<dbReference type="Pfam" id="PF05496">
    <property type="entry name" value="RuvB_N"/>
    <property type="match status" value="1"/>
</dbReference>
<dbReference type="FunFam" id="1.20.272.10:FF:000001">
    <property type="entry name" value="Putative AAA family ATPase"/>
    <property type="match status" value="1"/>
</dbReference>
<reference evidence="6" key="2">
    <citation type="submission" date="2021-04" db="EMBL/GenBank/DDBJ databases">
        <title>Isolation and genomic analysis of the ibuprofen-degrading bacterium Sphingomonas strain MPO218.</title>
        <authorList>
            <person name="Aulestia M."/>
            <person name="Flores A."/>
            <person name="Mangas E.L."/>
            <person name="Perez-Pulido A.J."/>
            <person name="Santero E."/>
            <person name="Camacho E.M."/>
        </authorList>
    </citation>
    <scope>NUCLEOTIDE SEQUENCE</scope>
    <source>
        <strain evidence="6">MPO218</strain>
    </source>
</reference>
<dbReference type="AlphaFoldDB" id="A0A975D921"/>
<comment type="function">
    <text evidence="1">DNA-dependent ATPase that plays important roles in cellular responses to stalled DNA replication processes.</text>
</comment>
<feature type="domain" description="AAA+ ATPase" evidence="5">
    <location>
        <begin position="56"/>
        <end position="174"/>
    </location>
</feature>
<evidence type="ECO:0000313" key="7">
    <source>
        <dbReference type="Proteomes" id="UP000664914"/>
    </source>
</evidence>
<evidence type="ECO:0000313" key="6">
    <source>
        <dbReference type="EMBL" id="QTH23965.1"/>
    </source>
</evidence>
<accession>A0A975D921</accession>
<dbReference type="GO" id="GO:0006261">
    <property type="term" value="P:DNA-templated DNA replication"/>
    <property type="evidence" value="ECO:0007669"/>
    <property type="project" value="TreeGrafter"/>
</dbReference>
<dbReference type="SUPFAM" id="SSF52540">
    <property type="entry name" value="P-loop containing nucleoside triphosphate hydrolases"/>
    <property type="match status" value="1"/>
</dbReference>
<dbReference type="GO" id="GO:0000731">
    <property type="term" value="P:DNA synthesis involved in DNA repair"/>
    <property type="evidence" value="ECO:0007669"/>
    <property type="project" value="TreeGrafter"/>
</dbReference>
<evidence type="ECO:0000256" key="1">
    <source>
        <dbReference type="ARBA" id="ARBA00002393"/>
    </source>
</evidence>
<dbReference type="GO" id="GO:0017116">
    <property type="term" value="F:single-stranded DNA helicase activity"/>
    <property type="evidence" value="ECO:0007669"/>
    <property type="project" value="TreeGrafter"/>
</dbReference>
<evidence type="ECO:0000259" key="5">
    <source>
        <dbReference type="SMART" id="SM00382"/>
    </source>
</evidence>
<dbReference type="PANTHER" id="PTHR13779">
    <property type="entry name" value="WERNER HELICASE-INTERACTING PROTEIN 1 FAMILY MEMBER"/>
    <property type="match status" value="1"/>
</dbReference>
<dbReference type="InterPro" id="IPR003593">
    <property type="entry name" value="AAA+_ATPase"/>
</dbReference>
<dbReference type="GO" id="GO:0003677">
    <property type="term" value="F:DNA binding"/>
    <property type="evidence" value="ECO:0007669"/>
    <property type="project" value="InterPro"/>
</dbReference>
<dbReference type="InterPro" id="IPR008824">
    <property type="entry name" value="RuvB-like_N"/>
</dbReference>
<dbReference type="InterPro" id="IPR027417">
    <property type="entry name" value="P-loop_NTPase"/>
</dbReference>
<dbReference type="Proteomes" id="UP000664914">
    <property type="component" value="Chromosome"/>
</dbReference>
<dbReference type="SMART" id="SM00382">
    <property type="entry name" value="AAA"/>
    <property type="match status" value="1"/>
</dbReference>
<evidence type="ECO:0000256" key="2">
    <source>
        <dbReference type="ARBA" id="ARBA00020776"/>
    </source>
</evidence>
<dbReference type="SUPFAM" id="SSF48019">
    <property type="entry name" value="post-AAA+ oligomerization domain-like"/>
    <property type="match status" value="1"/>
</dbReference>
<keyword evidence="4" id="KW-0067">ATP-binding</keyword>
<dbReference type="EMBL" id="CP059319">
    <property type="protein sequence ID" value="QTH23965.1"/>
    <property type="molecule type" value="Genomic_DNA"/>
</dbReference>
<dbReference type="GO" id="GO:0008047">
    <property type="term" value="F:enzyme activator activity"/>
    <property type="evidence" value="ECO:0007669"/>
    <property type="project" value="TreeGrafter"/>
</dbReference>
<dbReference type="InterPro" id="IPR021886">
    <property type="entry name" value="MgsA_C"/>
</dbReference>
<evidence type="ECO:0000256" key="3">
    <source>
        <dbReference type="ARBA" id="ARBA00022741"/>
    </source>
</evidence>
<dbReference type="PRINTS" id="PR00830">
    <property type="entry name" value="ENDOLAPTASE"/>
</dbReference>
<dbReference type="Pfam" id="PF16193">
    <property type="entry name" value="AAA_assoc_2"/>
    <property type="match status" value="1"/>
</dbReference>
<dbReference type="Pfam" id="PF12002">
    <property type="entry name" value="MgsA_C"/>
    <property type="match status" value="1"/>
</dbReference>
<dbReference type="InterPro" id="IPR008921">
    <property type="entry name" value="DNA_pol3_clamp-load_cplx_C"/>
</dbReference>
<dbReference type="GO" id="GO:0009378">
    <property type="term" value="F:four-way junction helicase activity"/>
    <property type="evidence" value="ECO:0007669"/>
    <property type="project" value="InterPro"/>
</dbReference>
<organism evidence="6 7">
    <name type="scientific">Rhizorhabdus wittichii</name>
    <dbReference type="NCBI Taxonomy" id="160791"/>
    <lineage>
        <taxon>Bacteria</taxon>
        <taxon>Pseudomonadati</taxon>
        <taxon>Pseudomonadota</taxon>
        <taxon>Alphaproteobacteria</taxon>
        <taxon>Sphingomonadales</taxon>
        <taxon>Sphingomonadaceae</taxon>
        <taxon>Rhizorhabdus</taxon>
    </lineage>
</organism>
<name>A0A975D921_9SPHN</name>
<dbReference type="InterPro" id="IPR032423">
    <property type="entry name" value="AAA_assoc_2"/>
</dbReference>
<dbReference type="GO" id="GO:0005524">
    <property type="term" value="F:ATP binding"/>
    <property type="evidence" value="ECO:0007669"/>
    <property type="project" value="UniProtKB-KW"/>
</dbReference>
<dbReference type="Gene3D" id="3.40.50.300">
    <property type="entry name" value="P-loop containing nucleotide triphosphate hydrolases"/>
    <property type="match status" value="1"/>
</dbReference>
<dbReference type="GO" id="GO:0006310">
    <property type="term" value="P:DNA recombination"/>
    <property type="evidence" value="ECO:0007669"/>
    <property type="project" value="InterPro"/>
</dbReference>
<proteinExistence type="predicted"/>
<dbReference type="Gene3D" id="1.10.3710.10">
    <property type="entry name" value="DNA polymerase III clamp loader subunits, C-terminal domain"/>
    <property type="match status" value="1"/>
</dbReference>
<protein>
    <recommendedName>
        <fullName evidence="2">Replication-associated recombination protein A</fullName>
    </recommendedName>
</protein>
<dbReference type="PANTHER" id="PTHR13779:SF7">
    <property type="entry name" value="ATPASE WRNIP1"/>
    <property type="match status" value="1"/>
</dbReference>
<dbReference type="RefSeq" id="WP_208634091.1">
    <property type="nucleotide sequence ID" value="NZ_CP059319.1"/>
</dbReference>
<dbReference type="Gene3D" id="1.20.272.10">
    <property type="match status" value="1"/>
</dbReference>
<dbReference type="CDD" id="cd00009">
    <property type="entry name" value="AAA"/>
    <property type="match status" value="1"/>
</dbReference>
<keyword evidence="3" id="KW-0547">Nucleotide-binding</keyword>
<gene>
    <name evidence="6" type="ORF">HRJ34_10900</name>
</gene>
<dbReference type="InterPro" id="IPR051314">
    <property type="entry name" value="AAA_ATPase_RarA/MGS1/WRNIP1"/>
</dbReference>
<sequence>MDLFNEAGPDASSVPCDVEARPLAERLRPTRIEDVVGQEHLTGPDAPLARMVAARRLSSIIFWGPPGIGKTTLARLLADLVGMRFEAFSATDVTVAGLKAAYAEAKRHLRMGKRTVLFLDESHRAARNITETLLPVMEDGTITAILATTEAPSFTLPKGITSRARVLTLNPLDTGGLTQLLDRAEQHCGVQLNLTDEARIALFEQAGGDGRYFLNMVEDLLDAPAMEPLAPEDLRRILSRRIANYDRQGDGHYELASAFQKSIRGSDPDAALYYGARLVQAGEDPRFILRRLLVMASEEVAMADPTILGVVAAALDTFQHVGMPEAKYALAQAIVAVATAPKSNAVYLAWKQAMALAEATPSVRPPRRILNAPTELHRSLGFKTDYEYSHDWPNAFSAQNYWPDELGRHRFYAPNERGFEATIKRRVEHWNGLREERDRRDADG</sequence>
<reference evidence="6" key="1">
    <citation type="submission" date="2020-07" db="EMBL/GenBank/DDBJ databases">
        <authorList>
            <person name="Camacho E."/>
        </authorList>
    </citation>
    <scope>NUCLEOTIDE SEQUENCE</scope>
    <source>
        <strain evidence="6">MPO218</strain>
    </source>
</reference>
<evidence type="ECO:0000256" key="4">
    <source>
        <dbReference type="ARBA" id="ARBA00022840"/>
    </source>
</evidence>